<dbReference type="VEuPathDB" id="FungiDB:RO3G_10441"/>
<evidence type="ECO:0000259" key="8">
    <source>
        <dbReference type="Pfam" id="PF25795"/>
    </source>
</evidence>
<dbReference type="InParanoid" id="I1CBA1"/>
<dbReference type="Pfam" id="PF25795">
    <property type="entry name" value="TPR_XPO7"/>
    <property type="match status" value="1"/>
</dbReference>
<dbReference type="GO" id="GO:0006611">
    <property type="term" value="P:protein export from nucleus"/>
    <property type="evidence" value="ECO:0007669"/>
    <property type="project" value="TreeGrafter"/>
</dbReference>
<dbReference type="AlphaFoldDB" id="I1CBA1"/>
<evidence type="ECO:0000256" key="7">
    <source>
        <dbReference type="ARBA" id="ARBA00023242"/>
    </source>
</evidence>
<evidence type="ECO:0000256" key="3">
    <source>
        <dbReference type="ARBA" id="ARBA00009466"/>
    </source>
</evidence>
<name>I1CBA1_RHIO9</name>
<dbReference type="InterPro" id="IPR016024">
    <property type="entry name" value="ARM-type_fold"/>
</dbReference>
<dbReference type="GeneID" id="93617407"/>
<proteinExistence type="inferred from homology"/>
<keyword evidence="6" id="KW-0653">Protein transport</keyword>
<evidence type="ECO:0000256" key="2">
    <source>
        <dbReference type="ARBA" id="ARBA00004496"/>
    </source>
</evidence>
<gene>
    <name evidence="9" type="ORF">RO3G_10441</name>
</gene>
<comment type="subcellular location">
    <subcellularLocation>
        <location evidence="2">Cytoplasm</location>
    </subcellularLocation>
    <subcellularLocation>
        <location evidence="1">Nucleus</location>
    </subcellularLocation>
</comment>
<evidence type="ECO:0000256" key="6">
    <source>
        <dbReference type="ARBA" id="ARBA00022927"/>
    </source>
</evidence>
<evidence type="ECO:0000256" key="1">
    <source>
        <dbReference type="ARBA" id="ARBA00004123"/>
    </source>
</evidence>
<keyword evidence="4" id="KW-0813">Transport</keyword>
<reference evidence="9 10" key="1">
    <citation type="journal article" date="2009" name="PLoS Genet.">
        <title>Genomic analysis of the basal lineage fungus Rhizopus oryzae reveals a whole-genome duplication.</title>
        <authorList>
            <person name="Ma L.-J."/>
            <person name="Ibrahim A.S."/>
            <person name="Skory C."/>
            <person name="Grabherr M.G."/>
            <person name="Burger G."/>
            <person name="Butler M."/>
            <person name="Elias M."/>
            <person name="Idnurm A."/>
            <person name="Lang B.F."/>
            <person name="Sone T."/>
            <person name="Abe A."/>
            <person name="Calvo S.E."/>
            <person name="Corrochano L.M."/>
            <person name="Engels R."/>
            <person name="Fu J."/>
            <person name="Hansberg W."/>
            <person name="Kim J.-M."/>
            <person name="Kodira C.D."/>
            <person name="Koehrsen M.J."/>
            <person name="Liu B."/>
            <person name="Miranda-Saavedra D."/>
            <person name="O'Leary S."/>
            <person name="Ortiz-Castellanos L."/>
            <person name="Poulter R."/>
            <person name="Rodriguez-Romero J."/>
            <person name="Ruiz-Herrera J."/>
            <person name="Shen Y.-Q."/>
            <person name="Zeng Q."/>
            <person name="Galagan J."/>
            <person name="Birren B.W."/>
            <person name="Cuomo C.A."/>
            <person name="Wickes B.L."/>
        </authorList>
    </citation>
    <scope>NUCLEOTIDE SEQUENCE [LARGE SCALE GENOMIC DNA]</scope>
    <source>
        <strain evidence="10">RA 99-880 / ATCC MYA-4621 / FGSC 9543 / NRRL 43880</strain>
    </source>
</reference>
<organism evidence="9 10">
    <name type="scientific">Rhizopus delemar (strain RA 99-880 / ATCC MYA-4621 / FGSC 9543 / NRRL 43880)</name>
    <name type="common">Mucormycosis agent</name>
    <name type="synonym">Rhizopus arrhizus var. delemar</name>
    <dbReference type="NCBI Taxonomy" id="246409"/>
    <lineage>
        <taxon>Eukaryota</taxon>
        <taxon>Fungi</taxon>
        <taxon>Fungi incertae sedis</taxon>
        <taxon>Mucoromycota</taxon>
        <taxon>Mucoromycotina</taxon>
        <taxon>Mucoromycetes</taxon>
        <taxon>Mucorales</taxon>
        <taxon>Mucorineae</taxon>
        <taxon>Rhizopodaceae</taxon>
        <taxon>Rhizopus</taxon>
    </lineage>
</organism>
<keyword evidence="7" id="KW-0539">Nucleus</keyword>
<dbReference type="EMBL" id="CH476739">
    <property type="protein sequence ID" value="EIE85731.1"/>
    <property type="molecule type" value="Genomic_DNA"/>
</dbReference>
<evidence type="ECO:0000256" key="4">
    <source>
        <dbReference type="ARBA" id="ARBA00022448"/>
    </source>
</evidence>
<dbReference type="GO" id="GO:0005737">
    <property type="term" value="C:cytoplasm"/>
    <property type="evidence" value="ECO:0007669"/>
    <property type="project" value="UniProtKB-SubCell"/>
</dbReference>
<dbReference type="InterPro" id="IPR011989">
    <property type="entry name" value="ARM-like"/>
</dbReference>
<dbReference type="SUPFAM" id="SSF48371">
    <property type="entry name" value="ARM repeat"/>
    <property type="match status" value="1"/>
</dbReference>
<dbReference type="Proteomes" id="UP000009138">
    <property type="component" value="Unassembled WGS sequence"/>
</dbReference>
<dbReference type="GO" id="GO:0005643">
    <property type="term" value="C:nuclear pore"/>
    <property type="evidence" value="ECO:0007669"/>
    <property type="project" value="TreeGrafter"/>
</dbReference>
<keyword evidence="5" id="KW-0963">Cytoplasm</keyword>
<dbReference type="OMA" id="DCFHELC"/>
<evidence type="ECO:0000313" key="10">
    <source>
        <dbReference type="Proteomes" id="UP000009138"/>
    </source>
</evidence>
<dbReference type="eggNOG" id="KOG1410">
    <property type="taxonomic scope" value="Eukaryota"/>
</dbReference>
<comment type="similarity">
    <text evidence="3">Belongs to the exportin family.</text>
</comment>
<dbReference type="STRING" id="246409.I1CBA1"/>
<dbReference type="GO" id="GO:0005049">
    <property type="term" value="F:nuclear export signal receptor activity"/>
    <property type="evidence" value="ECO:0007669"/>
    <property type="project" value="InterPro"/>
</dbReference>
<keyword evidence="10" id="KW-1185">Reference proteome</keyword>
<dbReference type="InterPro" id="IPR057947">
    <property type="entry name" value="TPR_XPO7/RBP17"/>
</dbReference>
<evidence type="ECO:0000313" key="9">
    <source>
        <dbReference type="EMBL" id="EIE85731.1"/>
    </source>
</evidence>
<dbReference type="Gene3D" id="1.25.10.10">
    <property type="entry name" value="Leucine-rich Repeat Variant"/>
    <property type="match status" value="1"/>
</dbReference>
<feature type="domain" description="Exportin-7/Ran-binding protein 17 TPR repeats" evidence="8">
    <location>
        <begin position="445"/>
        <end position="617"/>
    </location>
</feature>
<dbReference type="PANTHER" id="PTHR12596">
    <property type="entry name" value="EXPORTIN 4,7-RELATED"/>
    <property type="match status" value="1"/>
</dbReference>
<dbReference type="InterPro" id="IPR044189">
    <property type="entry name" value="XPO4/7-like"/>
</dbReference>
<dbReference type="PANTHER" id="PTHR12596:SF2">
    <property type="entry name" value="EXPORTIN-7 ISOFORM X1"/>
    <property type="match status" value="1"/>
</dbReference>
<sequence>MSQTDERFLYVSSLCEQLYNPKSSSEGEQAQRMLENSFPTFSDSTSHSDNPPPFGIRTPTDTANALRIILENSPSPYVQTFALSRLKQLVLAQFTLFERETKIQLRTFLLEYAFVHYDLQPFVINQLASVLALLTRFGYLDHEEYQQIYKDMTQFLQASAEHRIIGLQILSVIIQDMNSASVPKYAAKFRKAAAGVRDTQLYDIFKNAFELLKSLITRSIPFDLAEQEDRTKDATLDLLLKCLSYDFAGTTIDEAGEDTGTIQIPASWRSTIERDDFVSTFFNAYNEFQQASHAKRVLDCLVQVVAIRKGVFSGEEERTKFITSIMQGIRDTILSLRHVEDEECYQAFCRLIQRFRAAAPLNDLADMPGYVEWIELVATFSQNAFRTGHCFHLLKFWSRIVEGMTYFQQLGEVTVKKLQEITEGLVRTFMATRIAAAGGVSELWEEDPLEDEDHLIETLGMLGLIARCRYVQSCAALIEMFDPVVAEYQVFISQASMAGVVNENVKEAIDVYETKFAWFIYFMAVFVGNRPAYLSSDECDAADGELITKAIQLMETNQTLAQENPAFLNKKMDSALIYLFSQYRKSYIGESNAKEVYKKPNEVFGIEDQSDMLNLIMPSGYSALKSIRKIESTTLLMQNHLSNDFSFFHNSDKHRASRMLYYQVLCKILFAEDNCEAEFYEFMKPFEARDLRGFIEPIQSRRNFILFFNWFYPDYMPIVQRAIEAWSPDPSTYVLLKFFSELVYNKSQRLNLDVSSPNGVLLFRDASQIICSYGRQAVAQHVGDENKKYAAKCLGGKYINFGVFWLYQDEAINDAFNMMFQMMLNIPLNDMMNFPKLTKAFFYMVDEFSNEQMMMDPNMPAEAFLYLLEACEIGVESNDPYIRTHACTTLNNILISGSCQDRYIHLCYLNVK</sequence>
<dbReference type="OrthoDB" id="244158at2759"/>
<dbReference type="RefSeq" id="XP_067521127.1">
    <property type="nucleotide sequence ID" value="XM_067665026.1"/>
</dbReference>
<evidence type="ECO:0000256" key="5">
    <source>
        <dbReference type="ARBA" id="ARBA00022490"/>
    </source>
</evidence>
<protein>
    <recommendedName>
        <fullName evidence="8">Exportin-7/Ran-binding protein 17 TPR repeats domain-containing protein</fullName>
    </recommendedName>
</protein>
<accession>I1CBA1</accession>